<evidence type="ECO:0000256" key="4">
    <source>
        <dbReference type="PIRSR" id="PIRSR610905-2"/>
    </source>
</evidence>
<feature type="binding site" evidence="4">
    <location>
        <position position="249"/>
    </location>
    <ligand>
        <name>substrate</name>
    </ligand>
</feature>
<dbReference type="Gene3D" id="1.50.10.10">
    <property type="match status" value="1"/>
</dbReference>
<reference evidence="5" key="2">
    <citation type="submission" date="2020-09" db="EMBL/GenBank/DDBJ databases">
        <authorList>
            <person name="Wu Z."/>
        </authorList>
    </citation>
    <scope>NUCLEOTIDE SEQUENCE</scope>
    <source>
        <strain evidence="5">SC17</strain>
    </source>
</reference>
<name>A0A8J6QNH0_9FLAO</name>
<dbReference type="InterPro" id="IPR052369">
    <property type="entry name" value="UG_Glycosaminoglycan_Hydrolase"/>
</dbReference>
<organism evidence="5 6">
    <name type="scientific">Aestuariibaculum suncheonense</name>
    <dbReference type="NCBI Taxonomy" id="1028745"/>
    <lineage>
        <taxon>Bacteria</taxon>
        <taxon>Pseudomonadati</taxon>
        <taxon>Bacteroidota</taxon>
        <taxon>Flavobacteriia</taxon>
        <taxon>Flavobacteriales</taxon>
        <taxon>Flavobacteriaceae</taxon>
    </lineage>
</organism>
<sequence length="406" mass="46825">MNKVKYIFLIPLLIVLLYSLTSKSKTKSEILRNDIIDVVSILKKAEQQLSLQVLQADKENRIPRTVTENGDMYWANSKFDWTEGFFPGSCWYMYEYTNNEDWKVTAEKYQALFESHKYITTNHDLGFVFNCSFGNGYRITEDEVFKQVLIEAANSLSTRFNSSVGCLKSWDVNGGWQSKRNWKFPVIIDNMMNLELLFLVSEITGNPKYKKIAIAHANTTLANHFRENNSSYHVVDYDPETGQVRSKQTAQGFADGSSWARGQAWGLYGYTVCYRYTKDKAYLEQAQKIAKYILHNNAIPKDGIPFWDYDADNIPNEPRDVSAAAITLSALIELDEYTSQSYLSTINNLIKSLASNDYTAPIDENQNFILMHSVGSIPHNNEIDVPLNYADYYYLEALVRYQNRYW</sequence>
<dbReference type="InterPro" id="IPR010905">
    <property type="entry name" value="Glyco_hydro_88"/>
</dbReference>
<feature type="active site" description="Nucleophile" evidence="3">
    <location>
        <position position="124"/>
    </location>
</feature>
<evidence type="ECO:0000313" key="5">
    <source>
        <dbReference type="EMBL" id="MBD0833934.1"/>
    </source>
</evidence>
<accession>A0A8J6QNH0</accession>
<feature type="binding site" evidence="4">
    <location>
        <position position="189"/>
    </location>
    <ligand>
        <name>substrate</name>
    </ligand>
</feature>
<dbReference type="Pfam" id="PF07470">
    <property type="entry name" value="Glyco_hydro_88"/>
    <property type="match status" value="1"/>
</dbReference>
<dbReference type="SUPFAM" id="SSF48208">
    <property type="entry name" value="Six-hairpin glycosidases"/>
    <property type="match status" value="1"/>
</dbReference>
<evidence type="ECO:0000256" key="2">
    <source>
        <dbReference type="ARBA" id="ARBA00038358"/>
    </source>
</evidence>
<feature type="binding site" evidence="4">
    <location>
        <position position="261"/>
    </location>
    <ligand>
        <name>substrate</name>
    </ligand>
</feature>
<dbReference type="EMBL" id="JACVXC010000001">
    <property type="protein sequence ID" value="MBD0833934.1"/>
    <property type="molecule type" value="Genomic_DNA"/>
</dbReference>
<dbReference type="PANTHER" id="PTHR36845:SF1">
    <property type="entry name" value="HYDROLASE, PUTATIVE (AFU_ORTHOLOGUE AFUA_7G05090)-RELATED"/>
    <property type="match status" value="1"/>
</dbReference>
<keyword evidence="6" id="KW-1185">Reference proteome</keyword>
<dbReference type="InterPro" id="IPR012341">
    <property type="entry name" value="6hp_glycosidase-like_sf"/>
</dbReference>
<feature type="active site" description="Proton donor" evidence="3">
    <location>
        <position position="189"/>
    </location>
</feature>
<protein>
    <submittedName>
        <fullName evidence="5">Glycoside hydrolase family 88 protein</fullName>
    </submittedName>
</protein>
<dbReference type="GO" id="GO:0052757">
    <property type="term" value="F:chondroitin hydrolase activity"/>
    <property type="evidence" value="ECO:0007669"/>
    <property type="project" value="TreeGrafter"/>
</dbReference>
<evidence type="ECO:0000313" key="6">
    <source>
        <dbReference type="Proteomes" id="UP000602057"/>
    </source>
</evidence>
<evidence type="ECO:0000256" key="1">
    <source>
        <dbReference type="ARBA" id="ARBA00022801"/>
    </source>
</evidence>
<feature type="binding site" evidence="4">
    <location>
        <position position="124"/>
    </location>
    <ligand>
        <name>substrate</name>
    </ligand>
</feature>
<dbReference type="Proteomes" id="UP000602057">
    <property type="component" value="Unassembled WGS sequence"/>
</dbReference>
<dbReference type="AlphaFoldDB" id="A0A8J6QNH0"/>
<proteinExistence type="inferred from homology"/>
<dbReference type="InterPro" id="IPR008928">
    <property type="entry name" value="6-hairpin_glycosidase_sf"/>
</dbReference>
<dbReference type="PANTHER" id="PTHR36845">
    <property type="entry name" value="HYDROLASE, PUTATIVE (AFU_ORTHOLOGUE AFUA_7G05090)-RELATED"/>
    <property type="match status" value="1"/>
</dbReference>
<evidence type="ECO:0000256" key="3">
    <source>
        <dbReference type="PIRSR" id="PIRSR610905-1"/>
    </source>
</evidence>
<comment type="caution">
    <text evidence="5">The sequence shown here is derived from an EMBL/GenBank/DDBJ whole genome shotgun (WGS) entry which is preliminary data.</text>
</comment>
<dbReference type="GO" id="GO:0000272">
    <property type="term" value="P:polysaccharide catabolic process"/>
    <property type="evidence" value="ECO:0007669"/>
    <property type="project" value="TreeGrafter"/>
</dbReference>
<gene>
    <name evidence="5" type="ORF">ICJ84_00650</name>
</gene>
<reference evidence="5" key="1">
    <citation type="journal article" date="2013" name="Int. J. Syst. Evol. Microbiol.">
        <title>Aestuariibaculum suncheonense gen. nov., sp. nov., a marine bacterium of the family Flavobacteriaceae isolated from a tidal flat and emended descriptions of the genera Gaetbulibacter and Tamlana.</title>
        <authorList>
            <person name="Jeong S.H."/>
            <person name="Park M.S."/>
            <person name="Jin H.M."/>
            <person name="Lee K."/>
            <person name="Park W."/>
            <person name="Jeon C.O."/>
        </authorList>
    </citation>
    <scope>NUCLEOTIDE SEQUENCE</scope>
    <source>
        <strain evidence="5">SC17</strain>
    </source>
</reference>
<feature type="binding site" evidence="4">
    <location>
        <position position="265"/>
    </location>
    <ligand>
        <name>substrate</name>
    </ligand>
</feature>
<keyword evidence="1 5" id="KW-0378">Hydrolase</keyword>
<feature type="binding site" evidence="4">
    <location>
        <position position="376"/>
    </location>
    <ligand>
        <name>substrate</name>
    </ligand>
</feature>
<comment type="similarity">
    <text evidence="2">Belongs to the glycosyl hydrolase 88 family.</text>
</comment>